<evidence type="ECO:0000256" key="1">
    <source>
        <dbReference type="SAM" id="MobiDB-lite"/>
    </source>
</evidence>
<dbReference type="Proteomes" id="UP001152797">
    <property type="component" value="Unassembled WGS sequence"/>
</dbReference>
<comment type="caution">
    <text evidence="2">The sequence shown here is derived from an EMBL/GenBank/DDBJ whole genome shotgun (WGS) entry which is preliminary data.</text>
</comment>
<keyword evidence="4" id="KW-1185">Reference proteome</keyword>
<reference evidence="3 4" key="2">
    <citation type="submission" date="2024-05" db="EMBL/GenBank/DDBJ databases">
        <authorList>
            <person name="Chen Y."/>
            <person name="Shah S."/>
            <person name="Dougan E. K."/>
            <person name="Thang M."/>
            <person name="Chan C."/>
        </authorList>
    </citation>
    <scope>NUCLEOTIDE SEQUENCE [LARGE SCALE GENOMIC DNA]</scope>
</reference>
<feature type="compositionally biased region" description="Basic and acidic residues" evidence="1">
    <location>
        <begin position="87"/>
        <end position="102"/>
    </location>
</feature>
<organism evidence="2">
    <name type="scientific">Cladocopium goreaui</name>
    <dbReference type="NCBI Taxonomy" id="2562237"/>
    <lineage>
        <taxon>Eukaryota</taxon>
        <taxon>Sar</taxon>
        <taxon>Alveolata</taxon>
        <taxon>Dinophyceae</taxon>
        <taxon>Suessiales</taxon>
        <taxon>Symbiodiniaceae</taxon>
        <taxon>Cladocopium</taxon>
    </lineage>
</organism>
<evidence type="ECO:0000313" key="2">
    <source>
        <dbReference type="EMBL" id="CAI4010070.1"/>
    </source>
</evidence>
<dbReference type="EMBL" id="CAMXCT010004713">
    <property type="protein sequence ID" value="CAI4010070.1"/>
    <property type="molecule type" value="Genomic_DNA"/>
</dbReference>
<evidence type="ECO:0000313" key="4">
    <source>
        <dbReference type="Proteomes" id="UP001152797"/>
    </source>
</evidence>
<reference evidence="2" key="1">
    <citation type="submission" date="2022-10" db="EMBL/GenBank/DDBJ databases">
        <authorList>
            <person name="Chen Y."/>
            <person name="Dougan E. K."/>
            <person name="Chan C."/>
            <person name="Rhodes N."/>
            <person name="Thang M."/>
        </authorList>
    </citation>
    <scope>NUCLEOTIDE SEQUENCE</scope>
</reference>
<gene>
    <name evidence="2" type="ORF">C1SCF055_LOCUS35381</name>
</gene>
<dbReference type="EMBL" id="CAMXCT020004713">
    <property type="protein sequence ID" value="CAL1163445.1"/>
    <property type="molecule type" value="Genomic_DNA"/>
</dbReference>
<name>A0A9P1DH38_9DINO</name>
<protein>
    <submittedName>
        <fullName evidence="2">Uncharacterized protein</fullName>
    </submittedName>
</protein>
<sequence length="102" mass="11608">MELRQLRYCHCNIYGDGMQRLHSPGVIPPGVVLPGYRPSDLWSHNRMPTLNALPDVARRMVELPLTRFPILGELSIPIDGLQAPPHQDTHDVTTRHLRRAVE</sequence>
<dbReference type="EMBL" id="CAMXCT030004713">
    <property type="protein sequence ID" value="CAL4797382.1"/>
    <property type="molecule type" value="Genomic_DNA"/>
</dbReference>
<proteinExistence type="predicted"/>
<feature type="region of interest" description="Disordered" evidence="1">
    <location>
        <begin position="79"/>
        <end position="102"/>
    </location>
</feature>
<dbReference type="AlphaFoldDB" id="A0A9P1DH38"/>
<evidence type="ECO:0000313" key="3">
    <source>
        <dbReference type="EMBL" id="CAL4797382.1"/>
    </source>
</evidence>
<accession>A0A9P1DH38</accession>